<evidence type="ECO:0000256" key="1">
    <source>
        <dbReference type="ARBA" id="ARBA00004141"/>
    </source>
</evidence>
<keyword evidence="2" id="KW-0813">Transport</keyword>
<dbReference type="AlphaFoldDB" id="A0AA38GZG3"/>
<feature type="transmembrane region" description="Helical" evidence="6">
    <location>
        <begin position="158"/>
        <end position="181"/>
    </location>
</feature>
<accession>A0AA38GZG3</accession>
<gene>
    <name evidence="8" type="ORF">MKK02DRAFT_41326</name>
</gene>
<feature type="transmembrane region" description="Helical" evidence="6">
    <location>
        <begin position="193"/>
        <end position="214"/>
    </location>
</feature>
<dbReference type="InterPro" id="IPR020846">
    <property type="entry name" value="MFS_dom"/>
</dbReference>
<dbReference type="EMBL" id="JAKWFO010000016">
    <property type="protein sequence ID" value="KAI9631697.1"/>
    <property type="molecule type" value="Genomic_DNA"/>
</dbReference>
<feature type="transmembrane region" description="Helical" evidence="6">
    <location>
        <begin position="133"/>
        <end position="152"/>
    </location>
</feature>
<dbReference type="PANTHER" id="PTHR43791:SF92">
    <property type="entry name" value="AGL026WP"/>
    <property type="match status" value="1"/>
</dbReference>
<keyword evidence="9" id="KW-1185">Reference proteome</keyword>
<feature type="domain" description="Major facilitator superfamily (MFS) profile" evidence="7">
    <location>
        <begin position="67"/>
        <end position="479"/>
    </location>
</feature>
<evidence type="ECO:0000313" key="8">
    <source>
        <dbReference type="EMBL" id="KAI9631697.1"/>
    </source>
</evidence>
<dbReference type="GO" id="GO:0022857">
    <property type="term" value="F:transmembrane transporter activity"/>
    <property type="evidence" value="ECO:0007669"/>
    <property type="project" value="InterPro"/>
</dbReference>
<dbReference type="SUPFAM" id="SSF103473">
    <property type="entry name" value="MFS general substrate transporter"/>
    <property type="match status" value="1"/>
</dbReference>
<feature type="transmembrane region" description="Helical" evidence="6">
    <location>
        <begin position="364"/>
        <end position="384"/>
    </location>
</feature>
<name>A0AA38GZG3_9TREE</name>
<keyword evidence="5 6" id="KW-0472">Membrane</keyword>
<evidence type="ECO:0000313" key="9">
    <source>
        <dbReference type="Proteomes" id="UP001164286"/>
    </source>
</evidence>
<dbReference type="Pfam" id="PF07690">
    <property type="entry name" value="MFS_1"/>
    <property type="match status" value="1"/>
</dbReference>
<protein>
    <submittedName>
        <fullName evidence="8">Nicotinamide mononucleotide permease</fullName>
    </submittedName>
</protein>
<dbReference type="FunFam" id="1.20.1250.20:FF:000013">
    <property type="entry name" value="MFS general substrate transporter"/>
    <property type="match status" value="1"/>
</dbReference>
<comment type="caution">
    <text evidence="8">The sequence shown here is derived from an EMBL/GenBank/DDBJ whole genome shotgun (WGS) entry which is preliminary data.</text>
</comment>
<feature type="transmembrane region" description="Helical" evidence="6">
    <location>
        <begin position="106"/>
        <end position="126"/>
    </location>
</feature>
<dbReference type="GO" id="GO:0016020">
    <property type="term" value="C:membrane"/>
    <property type="evidence" value="ECO:0007669"/>
    <property type="project" value="UniProtKB-SubCell"/>
</dbReference>
<dbReference type="RefSeq" id="XP_052941474.1">
    <property type="nucleotide sequence ID" value="XM_053091521.1"/>
</dbReference>
<sequence>MNHLRPLDNPADIDYKEEVAQLENKAYVESDPRLAGLADELAWAHGLSEEELAAESKKLLRKVDWRLMPTLFILIVLNYLDRNALAAARVQGIEADLGMTGNDFNVAISVLFVGYILGQIPSNYILSRSRPSLYLSFWVVVWGAVSTCTAAARNFSSLVVIRFFLGFCEAPYFPGALFLLSSWYNKKELAFRMAFLWSGSLLSGAFSGFISAGIQAGMQGTLGLSAWRWMFIIEGAVTIVFGAAAVFVLPDYPSTTRWLTPRERALAVYRLQADAGEADEEQIGFFRALKLAVSDYKLWLLALIQVTKTTAAAVTQFIPTVVNTFGMSKVNTLLLTAPPYLFAAILAFFISYSSDRKPERAFHLAIPIMVAAVGNVVAATTTTIAARYTALFLLLGGIYGSFNVCNAWTSSMFARPRAKRAMAYATINSISNMAQVWTPYMYDSKYSPQYTIAFSVNVVMCCIAVCTTFLVRWILARANRKMDKDEAEGADQEGFVKKIRYTL</sequence>
<evidence type="ECO:0000256" key="4">
    <source>
        <dbReference type="ARBA" id="ARBA00022989"/>
    </source>
</evidence>
<dbReference type="Proteomes" id="UP001164286">
    <property type="component" value="Unassembled WGS sequence"/>
</dbReference>
<evidence type="ECO:0000256" key="6">
    <source>
        <dbReference type="SAM" id="Phobius"/>
    </source>
</evidence>
<proteinExistence type="predicted"/>
<dbReference type="InterPro" id="IPR036259">
    <property type="entry name" value="MFS_trans_sf"/>
</dbReference>
<feature type="transmembrane region" description="Helical" evidence="6">
    <location>
        <begin position="298"/>
        <end position="318"/>
    </location>
</feature>
<feature type="transmembrane region" description="Helical" evidence="6">
    <location>
        <begin position="330"/>
        <end position="352"/>
    </location>
</feature>
<keyword evidence="3 6" id="KW-0812">Transmembrane</keyword>
<organism evidence="8 9">
    <name type="scientific">Dioszegia hungarica</name>
    <dbReference type="NCBI Taxonomy" id="4972"/>
    <lineage>
        <taxon>Eukaryota</taxon>
        <taxon>Fungi</taxon>
        <taxon>Dikarya</taxon>
        <taxon>Basidiomycota</taxon>
        <taxon>Agaricomycotina</taxon>
        <taxon>Tremellomycetes</taxon>
        <taxon>Tremellales</taxon>
        <taxon>Bulleribasidiaceae</taxon>
        <taxon>Dioszegia</taxon>
    </lineage>
</organism>
<evidence type="ECO:0000256" key="3">
    <source>
        <dbReference type="ARBA" id="ARBA00022692"/>
    </source>
</evidence>
<feature type="transmembrane region" description="Helical" evidence="6">
    <location>
        <begin position="421"/>
        <end position="440"/>
    </location>
</feature>
<dbReference type="InterPro" id="IPR011701">
    <property type="entry name" value="MFS"/>
</dbReference>
<feature type="transmembrane region" description="Helical" evidence="6">
    <location>
        <begin position="390"/>
        <end position="409"/>
    </location>
</feature>
<dbReference type="PROSITE" id="PS50850">
    <property type="entry name" value="MFS"/>
    <property type="match status" value="1"/>
</dbReference>
<evidence type="ECO:0000256" key="5">
    <source>
        <dbReference type="ARBA" id="ARBA00023136"/>
    </source>
</evidence>
<evidence type="ECO:0000256" key="2">
    <source>
        <dbReference type="ARBA" id="ARBA00022448"/>
    </source>
</evidence>
<comment type="subcellular location">
    <subcellularLocation>
        <location evidence="1">Membrane</location>
        <topology evidence="1">Multi-pass membrane protein</topology>
    </subcellularLocation>
</comment>
<keyword evidence="4 6" id="KW-1133">Transmembrane helix</keyword>
<evidence type="ECO:0000259" key="7">
    <source>
        <dbReference type="PROSITE" id="PS50850"/>
    </source>
</evidence>
<feature type="transmembrane region" description="Helical" evidence="6">
    <location>
        <begin position="452"/>
        <end position="475"/>
    </location>
</feature>
<feature type="transmembrane region" description="Helical" evidence="6">
    <location>
        <begin position="226"/>
        <end position="249"/>
    </location>
</feature>
<dbReference type="Gene3D" id="1.20.1250.20">
    <property type="entry name" value="MFS general substrate transporter like domains"/>
    <property type="match status" value="2"/>
</dbReference>
<reference evidence="8" key="1">
    <citation type="journal article" date="2022" name="G3 (Bethesda)">
        <title>High quality genome of the basidiomycete yeast Dioszegia hungarica PDD-24b-2 isolated from cloud water.</title>
        <authorList>
            <person name="Jarrige D."/>
            <person name="Haridas S."/>
            <person name="Bleykasten-Grosshans C."/>
            <person name="Joly M."/>
            <person name="Nadalig T."/>
            <person name="Sancelme M."/>
            <person name="Vuilleumier S."/>
            <person name="Grigoriev I.V."/>
            <person name="Amato P."/>
            <person name="Bringel F."/>
        </authorList>
    </citation>
    <scope>NUCLEOTIDE SEQUENCE</scope>
    <source>
        <strain evidence="8">PDD-24b-2</strain>
    </source>
</reference>
<dbReference type="FunFam" id="1.20.1250.20:FF:000057">
    <property type="entry name" value="MFS general substrate transporter"/>
    <property type="match status" value="1"/>
</dbReference>
<dbReference type="PANTHER" id="PTHR43791">
    <property type="entry name" value="PERMEASE-RELATED"/>
    <property type="match status" value="1"/>
</dbReference>
<dbReference type="GeneID" id="77730726"/>